<feature type="compositionally biased region" description="Polar residues" evidence="1">
    <location>
        <begin position="68"/>
        <end position="78"/>
    </location>
</feature>
<dbReference type="InterPro" id="IPR005162">
    <property type="entry name" value="Retrotrans_gag_dom"/>
</dbReference>
<reference evidence="4" key="1">
    <citation type="submission" date="2013-09" db="EMBL/GenBank/DDBJ databases">
        <title>Corchorus olitorius genome sequencing.</title>
        <authorList>
            <person name="Alam M."/>
            <person name="Haque M.S."/>
            <person name="Islam M.S."/>
            <person name="Emdad E.M."/>
            <person name="Islam M.M."/>
            <person name="Ahmed B."/>
            <person name="Halim A."/>
            <person name="Hossen Q.M.M."/>
            <person name="Hossain M.Z."/>
            <person name="Ahmed R."/>
            <person name="Khan M.M."/>
            <person name="Islam R."/>
            <person name="Rashid M.M."/>
            <person name="Khan S.A."/>
            <person name="Rahman M.S."/>
            <person name="Alam M."/>
            <person name="Yahiya A.S."/>
            <person name="Khan M.S."/>
            <person name="Azam M.S."/>
            <person name="Haque T."/>
            <person name="Lashkar M.Z.H."/>
            <person name="Akhand A.I."/>
            <person name="Morshed G."/>
            <person name="Roy S."/>
            <person name="Uddin K.S."/>
            <person name="Rabeya T."/>
            <person name="Hossain A.S."/>
            <person name="Chowdhury A."/>
            <person name="Snigdha A.R."/>
            <person name="Mortoza M.S."/>
            <person name="Matin S.A."/>
            <person name="Hoque S.M.E."/>
            <person name="Islam M.K."/>
            <person name="Roy D.K."/>
            <person name="Haider R."/>
            <person name="Moosa M.M."/>
            <person name="Elias S.M."/>
            <person name="Hasan A.M."/>
            <person name="Jahan S."/>
            <person name="Shafiuddin M."/>
            <person name="Mahmood N."/>
            <person name="Shommy N.S."/>
        </authorList>
    </citation>
    <scope>NUCLEOTIDE SEQUENCE [LARGE SCALE GENOMIC DNA]</scope>
    <source>
        <strain evidence="4">cv. O-4</strain>
    </source>
</reference>
<evidence type="ECO:0000313" key="4">
    <source>
        <dbReference type="Proteomes" id="UP000187203"/>
    </source>
</evidence>
<evidence type="ECO:0000313" key="3">
    <source>
        <dbReference type="EMBL" id="OMO77475.1"/>
    </source>
</evidence>
<dbReference type="Pfam" id="PF03732">
    <property type="entry name" value="Retrotrans_gag"/>
    <property type="match status" value="1"/>
</dbReference>
<protein>
    <submittedName>
        <fullName evidence="3">Retrotransposon gag protein</fullName>
    </submittedName>
</protein>
<keyword evidence="4" id="KW-1185">Reference proteome</keyword>
<evidence type="ECO:0000256" key="1">
    <source>
        <dbReference type="SAM" id="MobiDB-lite"/>
    </source>
</evidence>
<organism evidence="3 4">
    <name type="scientific">Corchorus olitorius</name>
    <dbReference type="NCBI Taxonomy" id="93759"/>
    <lineage>
        <taxon>Eukaryota</taxon>
        <taxon>Viridiplantae</taxon>
        <taxon>Streptophyta</taxon>
        <taxon>Embryophyta</taxon>
        <taxon>Tracheophyta</taxon>
        <taxon>Spermatophyta</taxon>
        <taxon>Magnoliopsida</taxon>
        <taxon>eudicotyledons</taxon>
        <taxon>Gunneridae</taxon>
        <taxon>Pentapetalae</taxon>
        <taxon>rosids</taxon>
        <taxon>malvids</taxon>
        <taxon>Malvales</taxon>
        <taxon>Malvaceae</taxon>
        <taxon>Grewioideae</taxon>
        <taxon>Apeibeae</taxon>
        <taxon>Corchorus</taxon>
    </lineage>
</organism>
<accession>A0A1R3I4E5</accession>
<evidence type="ECO:0000259" key="2">
    <source>
        <dbReference type="Pfam" id="PF03732"/>
    </source>
</evidence>
<sequence length="210" mass="23878">MGEGVSTRLQKDVAQLKSEMEALGNQLRAEFRTDLQSELDAGLAKISSELKLTLEGFFHHRELPPPSTQGSPSNTSKSPMVDLTDSITKDSHHDSLRSFTKHSKLECPQFNGDDFVGWLSQIEQFFEADGTVENQKIRLVMLHMEGRALNWHQHFMRIKGTAPVSWIEYVLNMRSRFGSNEYFDPLSELVSLRQADDQTVDDFMINSNLS</sequence>
<feature type="region of interest" description="Disordered" evidence="1">
    <location>
        <begin position="61"/>
        <end position="83"/>
    </location>
</feature>
<comment type="caution">
    <text evidence="3">The sequence shown here is derived from an EMBL/GenBank/DDBJ whole genome shotgun (WGS) entry which is preliminary data.</text>
</comment>
<dbReference type="Proteomes" id="UP000187203">
    <property type="component" value="Unassembled WGS sequence"/>
</dbReference>
<dbReference type="OrthoDB" id="1002485at2759"/>
<gene>
    <name evidence="3" type="ORF">COLO4_25153</name>
</gene>
<dbReference type="AlphaFoldDB" id="A0A1R3I4E5"/>
<name>A0A1R3I4E5_9ROSI</name>
<proteinExistence type="predicted"/>
<feature type="domain" description="Retrotransposon gag" evidence="2">
    <location>
        <begin position="139"/>
        <end position="204"/>
    </location>
</feature>
<dbReference type="EMBL" id="AWUE01018928">
    <property type="protein sequence ID" value="OMO77475.1"/>
    <property type="molecule type" value="Genomic_DNA"/>
</dbReference>